<dbReference type="PANTHER" id="PTHR48017">
    <property type="entry name" value="OS05G0424000 PROTEIN-RELATED"/>
    <property type="match status" value="1"/>
</dbReference>
<evidence type="ECO:0000256" key="13">
    <source>
        <dbReference type="SAM" id="MobiDB-lite"/>
    </source>
</evidence>
<keyword evidence="7" id="KW-0769">Symport</keyword>
<dbReference type="RefSeq" id="XP_004499579.1">
    <property type="nucleotide sequence ID" value="XM_004499522.2"/>
</dbReference>
<dbReference type="eggNOG" id="KOG1303">
    <property type="taxonomic scope" value="Eukaryota"/>
</dbReference>
<feature type="transmembrane region" description="Helical" evidence="14">
    <location>
        <begin position="340"/>
        <end position="362"/>
    </location>
</feature>
<dbReference type="Proteomes" id="UP000087171">
    <property type="component" value="Chromosome Ca5"/>
</dbReference>
<feature type="transmembrane region" description="Helical" evidence="14">
    <location>
        <begin position="89"/>
        <end position="110"/>
    </location>
</feature>
<dbReference type="PaxDb" id="3827-XP_004499579.1"/>
<evidence type="ECO:0000256" key="14">
    <source>
        <dbReference type="SAM" id="Phobius"/>
    </source>
</evidence>
<comment type="subcellular location">
    <subcellularLocation>
        <location evidence="2">Cell membrane</location>
    </subcellularLocation>
    <subcellularLocation>
        <location evidence="1">Endomembrane system</location>
        <topology evidence="1">Multi-pass membrane protein</topology>
    </subcellularLocation>
</comment>
<dbReference type="GO" id="GO:0012505">
    <property type="term" value="C:endomembrane system"/>
    <property type="evidence" value="ECO:0007669"/>
    <property type="project" value="UniProtKB-SubCell"/>
</dbReference>
<feature type="transmembrane region" description="Helical" evidence="14">
    <location>
        <begin position="213"/>
        <end position="234"/>
    </location>
</feature>
<organism evidence="16 17">
    <name type="scientific">Cicer arietinum</name>
    <name type="common">Chickpea</name>
    <name type="synonym">Garbanzo</name>
    <dbReference type="NCBI Taxonomy" id="3827"/>
    <lineage>
        <taxon>Eukaryota</taxon>
        <taxon>Viridiplantae</taxon>
        <taxon>Streptophyta</taxon>
        <taxon>Embryophyta</taxon>
        <taxon>Tracheophyta</taxon>
        <taxon>Spermatophyta</taxon>
        <taxon>Magnoliopsida</taxon>
        <taxon>eudicotyledons</taxon>
        <taxon>Gunneridae</taxon>
        <taxon>Pentapetalae</taxon>
        <taxon>rosids</taxon>
        <taxon>fabids</taxon>
        <taxon>Fabales</taxon>
        <taxon>Fabaceae</taxon>
        <taxon>Papilionoideae</taxon>
        <taxon>50 kb inversion clade</taxon>
        <taxon>NPAAA clade</taxon>
        <taxon>Hologalegina</taxon>
        <taxon>IRL clade</taxon>
        <taxon>Cicereae</taxon>
        <taxon>Cicer</taxon>
    </lineage>
</organism>
<feature type="transmembrane region" description="Helical" evidence="14">
    <location>
        <begin position="409"/>
        <end position="428"/>
    </location>
</feature>
<evidence type="ECO:0000256" key="2">
    <source>
        <dbReference type="ARBA" id="ARBA00004236"/>
    </source>
</evidence>
<evidence type="ECO:0000256" key="1">
    <source>
        <dbReference type="ARBA" id="ARBA00004127"/>
    </source>
</evidence>
<feature type="transmembrane region" description="Helical" evidence="14">
    <location>
        <begin position="383"/>
        <end position="403"/>
    </location>
</feature>
<evidence type="ECO:0000256" key="12">
    <source>
        <dbReference type="ARBA" id="ARBA00045588"/>
    </source>
</evidence>
<dbReference type="GO" id="GO:0015293">
    <property type="term" value="F:symporter activity"/>
    <property type="evidence" value="ECO:0007669"/>
    <property type="project" value="UniProtKB-KW"/>
</dbReference>
<reference evidence="17" key="2">
    <citation type="submission" date="2025-08" db="UniProtKB">
        <authorList>
            <consortium name="RefSeq"/>
        </authorList>
    </citation>
    <scope>IDENTIFICATION</scope>
    <source>
        <tissue evidence="17">Etiolated seedlings</tissue>
    </source>
</reference>
<dbReference type="GeneID" id="101502973"/>
<feature type="region of interest" description="Disordered" evidence="13">
    <location>
        <begin position="1"/>
        <end position="41"/>
    </location>
</feature>
<keyword evidence="6 14" id="KW-0812">Transmembrane</keyword>
<dbReference type="Pfam" id="PF01490">
    <property type="entry name" value="Aa_trans"/>
    <property type="match status" value="1"/>
</dbReference>
<feature type="transmembrane region" description="Helical" evidence="14">
    <location>
        <begin position="141"/>
        <end position="163"/>
    </location>
</feature>
<dbReference type="AlphaFoldDB" id="A0A1S2Y5D2"/>
<protein>
    <submittedName>
        <fullName evidence="17">Lysine histidine transporter-like 5</fullName>
    </submittedName>
</protein>
<evidence type="ECO:0000256" key="11">
    <source>
        <dbReference type="ARBA" id="ARBA00023294"/>
    </source>
</evidence>
<evidence type="ECO:0000256" key="5">
    <source>
        <dbReference type="ARBA" id="ARBA00022475"/>
    </source>
</evidence>
<feature type="transmembrane region" description="Helical" evidence="14">
    <location>
        <begin position="440"/>
        <end position="466"/>
    </location>
</feature>
<dbReference type="GO" id="GO:0006865">
    <property type="term" value="P:amino acid transport"/>
    <property type="evidence" value="ECO:0007669"/>
    <property type="project" value="UniProtKB-KW"/>
</dbReference>
<evidence type="ECO:0000256" key="8">
    <source>
        <dbReference type="ARBA" id="ARBA00022970"/>
    </source>
</evidence>
<dbReference type="GO" id="GO:0009734">
    <property type="term" value="P:auxin-activated signaling pathway"/>
    <property type="evidence" value="ECO:0007669"/>
    <property type="project" value="UniProtKB-KW"/>
</dbReference>
<name>A0A1S2Y5D2_CICAR</name>
<keyword evidence="16" id="KW-1185">Reference proteome</keyword>
<reference evidence="16" key="1">
    <citation type="journal article" date="2013" name="Nat. Biotechnol.">
        <title>Draft genome sequence of chickpea (Cicer arietinum) provides a resource for trait improvement.</title>
        <authorList>
            <person name="Varshney R.K."/>
            <person name="Song C."/>
            <person name="Saxena R.K."/>
            <person name="Azam S."/>
            <person name="Yu S."/>
            <person name="Sharpe A.G."/>
            <person name="Cannon S."/>
            <person name="Baek J."/>
            <person name="Rosen B.D."/>
            <person name="Tar'an B."/>
            <person name="Millan T."/>
            <person name="Zhang X."/>
            <person name="Ramsay L.D."/>
            <person name="Iwata A."/>
            <person name="Wang Y."/>
            <person name="Nelson W."/>
            <person name="Farmer A.D."/>
            <person name="Gaur P.M."/>
            <person name="Soderlund C."/>
            <person name="Penmetsa R.V."/>
            <person name="Xu C."/>
            <person name="Bharti A.K."/>
            <person name="He W."/>
            <person name="Winter P."/>
            <person name="Zhao S."/>
            <person name="Hane J.K."/>
            <person name="Carrasquilla-Garcia N."/>
            <person name="Condie J.A."/>
            <person name="Upadhyaya H.D."/>
            <person name="Luo M.C."/>
            <person name="Thudi M."/>
            <person name="Gowda C.L."/>
            <person name="Singh N.P."/>
            <person name="Lichtenzveig J."/>
            <person name="Gali K.K."/>
            <person name="Rubio J."/>
            <person name="Nadarajan N."/>
            <person name="Dolezel J."/>
            <person name="Bansal K.C."/>
            <person name="Xu X."/>
            <person name="Edwards D."/>
            <person name="Zhang G."/>
            <person name="Kahl G."/>
            <person name="Gil J."/>
            <person name="Singh K.B."/>
            <person name="Datta S.K."/>
            <person name="Jackson S.A."/>
            <person name="Wang J."/>
            <person name="Cook D.R."/>
        </authorList>
    </citation>
    <scope>NUCLEOTIDE SEQUENCE [LARGE SCALE GENOMIC DNA]</scope>
    <source>
        <strain evidence="16">cv. CDC Frontier</strain>
    </source>
</reference>
<proteinExistence type="inferred from homology"/>
<sequence>MLSSNDENVDTGRRAAVDATPAPVSAPAPAPAPAQEAPVRGGSIEQQNIDKWLPISASRKAKWWYSAFHNVTAMVGAGVLGLPYALSQLGWGPGISVILVSWIVTFYSLWQLVHMHELVPGRRFDRYFDLGEYVCGNKGRIGFWIIMIQQLIVQVASTIVYCVTGGKSLKKFFDIITPSSGISQIRQTYYIVFFVCLQLLLSQIPNFNTLKGVSLLAAFMSVCYSMVAFGASLVKGSHQHQFDHGIRSQTTAGEVFDIFNALGTIAFAFAGHSVVLEIQATLPSTEEKPSKKPMWRGVLVAYCIVIVCYLSVAISGFWAFGDTVEDDVLVSLERPPWVIATANFMVFVHVIGSFQVFAMPVFDTIESCLVQKLKFRPSMVLRVVARSLYVVVVGFIAVTFPFFGGLLGFFGGLAFAGTSYIIPCALWLRAKHPKAWSFHWTASWICIAIGVIIAVVAPVGGIRTIVVSAQTYKMYS</sequence>
<evidence type="ECO:0000256" key="10">
    <source>
        <dbReference type="ARBA" id="ARBA00023136"/>
    </source>
</evidence>
<dbReference type="Gene3D" id="1.20.1740.10">
    <property type="entry name" value="Amino acid/polyamine transporter I"/>
    <property type="match status" value="1"/>
</dbReference>
<keyword evidence="11" id="KW-0927">Auxin signaling pathway</keyword>
<feature type="transmembrane region" description="Helical" evidence="14">
    <location>
        <begin position="298"/>
        <end position="320"/>
    </location>
</feature>
<keyword evidence="5" id="KW-1003">Cell membrane</keyword>
<dbReference type="GO" id="GO:0005886">
    <property type="term" value="C:plasma membrane"/>
    <property type="evidence" value="ECO:0007669"/>
    <property type="project" value="UniProtKB-SubCell"/>
</dbReference>
<dbReference type="KEGG" id="cam:101502973"/>
<evidence type="ECO:0000256" key="9">
    <source>
        <dbReference type="ARBA" id="ARBA00022989"/>
    </source>
</evidence>
<evidence type="ECO:0000313" key="16">
    <source>
        <dbReference type="Proteomes" id="UP000087171"/>
    </source>
</evidence>
<evidence type="ECO:0000256" key="4">
    <source>
        <dbReference type="ARBA" id="ARBA00022448"/>
    </source>
</evidence>
<gene>
    <name evidence="17" type="primary">LOC101502973</name>
</gene>
<keyword evidence="8" id="KW-0029">Amino-acid transport</keyword>
<keyword evidence="9 14" id="KW-1133">Transmembrane helix</keyword>
<accession>A0A1S2Y5D2</accession>
<comment type="function">
    <text evidence="12">Carrier protein involved in proton-driven auxin influx. Mediates the formation of auxin gradient from developing leaves (site of auxin biosynthesis) to tips by contributing to the loading of auxin in vascular tissues and facilitating acropetal (base to tip) auxin transport within inner tissues of the root apex, and basipetal (tip to base) auxin transport within outer tissues of the root apex. May be involved in lateral roots and nodules formation.</text>
</comment>
<comment type="similarity">
    <text evidence="3">Belongs to the amino acid/polyamine transporter 2 family. Amino acid/auxin permease (AAAP) (TC 2.A.18.1) subfamily.</text>
</comment>
<evidence type="ECO:0000256" key="7">
    <source>
        <dbReference type="ARBA" id="ARBA00022847"/>
    </source>
</evidence>
<evidence type="ECO:0000256" key="6">
    <source>
        <dbReference type="ARBA" id="ARBA00022692"/>
    </source>
</evidence>
<dbReference type="OrthoDB" id="40134at2759"/>
<feature type="domain" description="Amino acid transporter transmembrane" evidence="15">
    <location>
        <begin position="60"/>
        <end position="461"/>
    </location>
</feature>
<dbReference type="InterPro" id="IPR013057">
    <property type="entry name" value="AA_transpt_TM"/>
</dbReference>
<keyword evidence="10 14" id="KW-0472">Membrane</keyword>
<feature type="transmembrane region" description="Helical" evidence="14">
    <location>
        <begin position="189"/>
        <end position="207"/>
    </location>
</feature>
<evidence type="ECO:0000259" key="15">
    <source>
        <dbReference type="Pfam" id="PF01490"/>
    </source>
</evidence>
<keyword evidence="4" id="KW-0813">Transport</keyword>
<evidence type="ECO:0000313" key="17">
    <source>
        <dbReference type="RefSeq" id="XP_004499579.1"/>
    </source>
</evidence>
<feature type="transmembrane region" description="Helical" evidence="14">
    <location>
        <begin position="63"/>
        <end position="82"/>
    </location>
</feature>
<evidence type="ECO:0000256" key="3">
    <source>
        <dbReference type="ARBA" id="ARBA00005590"/>
    </source>
</evidence>